<dbReference type="GO" id="GO:0000724">
    <property type="term" value="P:double-strand break repair via homologous recombination"/>
    <property type="evidence" value="ECO:0007669"/>
    <property type="project" value="TreeGrafter"/>
</dbReference>
<dbReference type="AlphaFoldDB" id="A0AAW0PZK4"/>
<dbReference type="PANTHER" id="PTHR28653">
    <property type="match status" value="1"/>
</dbReference>
<organism evidence="1 2">
    <name type="scientific">Mugilogobius chulae</name>
    <name type="common">yellowstripe goby</name>
    <dbReference type="NCBI Taxonomy" id="88201"/>
    <lineage>
        <taxon>Eukaryota</taxon>
        <taxon>Metazoa</taxon>
        <taxon>Chordata</taxon>
        <taxon>Craniata</taxon>
        <taxon>Vertebrata</taxon>
        <taxon>Euteleostomi</taxon>
        <taxon>Actinopterygii</taxon>
        <taxon>Neopterygii</taxon>
        <taxon>Teleostei</taxon>
        <taxon>Neoteleostei</taxon>
        <taxon>Acanthomorphata</taxon>
        <taxon>Gobiaria</taxon>
        <taxon>Gobiiformes</taxon>
        <taxon>Gobioidei</taxon>
        <taxon>Gobiidae</taxon>
        <taxon>Gobionellinae</taxon>
        <taxon>Mugilogobius</taxon>
    </lineage>
</organism>
<name>A0AAW0PZK4_9GOBI</name>
<comment type="caution">
    <text evidence="1">The sequence shown here is derived from an EMBL/GenBank/DDBJ whole genome shotgun (WGS) entry which is preliminary data.</text>
</comment>
<sequence>MADILNLIFKTFASRSELVAVNEGSFSALVPAARSALVVGEERTLTRSVLLLAAVTAASESNLRVIFLTQTQIQSLPVVLQKRVPSLTPDTLKKIKFCYPRTLEELFVHVAGLHESPHSPPSLIIVEGLEGYLCSPGPSTSSGLHTSEQASAAHLSALLCDTASFLTQVLEKQGSALTPCRIIASFQPQGNTEQKSGEASVDPVLDVLDRYFQVRCTLDQDRSYESTSGGLQQVWNIYLSCLDMKQTSCKNAGVENKEEQAVHEWRLLLSPDGMMEFKASQKN</sequence>
<dbReference type="GO" id="GO:0003697">
    <property type="term" value="F:single-stranded DNA binding"/>
    <property type="evidence" value="ECO:0007669"/>
    <property type="project" value="TreeGrafter"/>
</dbReference>
<dbReference type="GO" id="GO:0097196">
    <property type="term" value="C:Shu complex"/>
    <property type="evidence" value="ECO:0007669"/>
    <property type="project" value="TreeGrafter"/>
</dbReference>
<reference evidence="2" key="1">
    <citation type="submission" date="2024-04" db="EMBL/GenBank/DDBJ databases">
        <title>Salinicola lusitanus LLJ914,a marine bacterium isolated from the Okinawa Trough.</title>
        <authorList>
            <person name="Li J."/>
        </authorList>
    </citation>
    <scope>NUCLEOTIDE SEQUENCE [LARGE SCALE GENOMIC DNA]</scope>
</reference>
<dbReference type="PANTHER" id="PTHR28653:SF1">
    <property type="entry name" value="ATPASE SWSAP1"/>
    <property type="match status" value="1"/>
</dbReference>
<gene>
    <name evidence="1" type="ORF">WMY93_003505</name>
</gene>
<dbReference type="EMBL" id="JBBPFD010000002">
    <property type="protein sequence ID" value="KAK7940179.1"/>
    <property type="molecule type" value="Genomic_DNA"/>
</dbReference>
<protein>
    <recommendedName>
        <fullName evidence="3">SWIM-type zinc finger 7 associated protein 1</fullName>
    </recommendedName>
</protein>
<keyword evidence="2" id="KW-1185">Reference proteome</keyword>
<evidence type="ECO:0008006" key="3">
    <source>
        <dbReference type="Google" id="ProtNLM"/>
    </source>
</evidence>
<evidence type="ECO:0000313" key="2">
    <source>
        <dbReference type="Proteomes" id="UP001460270"/>
    </source>
</evidence>
<proteinExistence type="predicted"/>
<evidence type="ECO:0000313" key="1">
    <source>
        <dbReference type="EMBL" id="KAK7940179.1"/>
    </source>
</evidence>
<dbReference type="Proteomes" id="UP001460270">
    <property type="component" value="Unassembled WGS sequence"/>
</dbReference>
<accession>A0AAW0PZK4</accession>